<accession>A0A3F3H2G2</accession>
<dbReference type="AlphaFoldDB" id="A0A3F3H2G2"/>
<reference evidence="3" key="1">
    <citation type="journal article" date="2015" name="BMC Genomics">
        <title>Comparative genomics of Fructobacillus spp. and Leuconostoc spp. reveals niche-specific evolution of Fructobacillus spp.</title>
        <authorList>
            <person name="Endo A."/>
            <person name="Tanizawa Y."/>
            <person name="Tanaka N."/>
            <person name="Maeno S."/>
            <person name="Kumar H."/>
            <person name="Shiwa Y."/>
            <person name="Okada S."/>
            <person name="Yoshikawa H."/>
            <person name="Dicks L."/>
            <person name="Nakagawa J."/>
            <person name="Arita M."/>
        </authorList>
    </citation>
    <scope>NUCLEOTIDE SEQUENCE [LARGE SCALE GENOMIC DNA]</scope>
    <source>
        <strain evidence="3">F214-1</strain>
    </source>
</reference>
<name>A0A3F3H2G2_9LACO</name>
<feature type="domain" description="NIF system FeS cluster assembly NifU N-terminal" evidence="2">
    <location>
        <begin position="10"/>
        <end position="90"/>
    </location>
</feature>
<evidence type="ECO:0000259" key="2">
    <source>
        <dbReference type="Pfam" id="PF01592"/>
    </source>
</evidence>
<feature type="region of interest" description="Disordered" evidence="1">
    <location>
        <begin position="107"/>
        <end position="127"/>
    </location>
</feature>
<dbReference type="EMBL" id="DF968080">
    <property type="protein sequence ID" value="GAP04187.1"/>
    <property type="molecule type" value="Genomic_DNA"/>
</dbReference>
<dbReference type="PANTHER" id="PTHR10093">
    <property type="entry name" value="IRON-SULFUR CLUSTER ASSEMBLY ENZYME NIFU HOMOLOG"/>
    <property type="match status" value="1"/>
</dbReference>
<dbReference type="Pfam" id="PF01592">
    <property type="entry name" value="NifU_N"/>
    <property type="match status" value="1"/>
</dbReference>
<dbReference type="InterPro" id="IPR002871">
    <property type="entry name" value="NIF_FeS_clus_asmbl_NifU_N"/>
</dbReference>
<dbReference type="GO" id="GO:0005506">
    <property type="term" value="F:iron ion binding"/>
    <property type="evidence" value="ECO:0007669"/>
    <property type="project" value="InterPro"/>
</dbReference>
<gene>
    <name evidence="3" type="ORF">FTRO_0031280</name>
</gene>
<dbReference type="SUPFAM" id="SSF82649">
    <property type="entry name" value="SufE/NifU"/>
    <property type="match status" value="1"/>
</dbReference>
<sequence length="169" mass="17963">MNQADLGILYRQVILDHAKNPHHFRTLPALVGQQVEKFNPSCGDVLQVRMVVLENQIQDMSFDGAGCAISMAAASMLTEQLIGQSLPAAREKLAAFSDLLTADQGQSQNQDGLFTGEGQSAGAKGEQAQDVDLGELSALAGVRQFPTRLKCATLASHAATDLIAKIEGE</sequence>
<organism evidence="3">
    <name type="scientific">Fructobacillus tropaeoli</name>
    <dbReference type="NCBI Taxonomy" id="709323"/>
    <lineage>
        <taxon>Bacteria</taxon>
        <taxon>Bacillati</taxon>
        <taxon>Bacillota</taxon>
        <taxon>Bacilli</taxon>
        <taxon>Lactobacillales</taxon>
        <taxon>Lactobacillaceae</taxon>
        <taxon>Fructobacillus</taxon>
    </lineage>
</organism>
<dbReference type="GO" id="GO:0051536">
    <property type="term" value="F:iron-sulfur cluster binding"/>
    <property type="evidence" value="ECO:0007669"/>
    <property type="project" value="InterPro"/>
</dbReference>
<evidence type="ECO:0000313" key="3">
    <source>
        <dbReference type="EMBL" id="GAP04187.1"/>
    </source>
</evidence>
<dbReference type="GO" id="GO:0016226">
    <property type="term" value="P:iron-sulfur cluster assembly"/>
    <property type="evidence" value="ECO:0007669"/>
    <property type="project" value="InterPro"/>
</dbReference>
<protein>
    <submittedName>
        <fullName evidence="3">NifU family protein</fullName>
    </submittedName>
</protein>
<dbReference type="CDD" id="cd06664">
    <property type="entry name" value="IscU_like"/>
    <property type="match status" value="1"/>
</dbReference>
<dbReference type="Gene3D" id="3.90.1010.10">
    <property type="match status" value="1"/>
</dbReference>
<proteinExistence type="predicted"/>
<evidence type="ECO:0000256" key="1">
    <source>
        <dbReference type="SAM" id="MobiDB-lite"/>
    </source>
</evidence>
<dbReference type="RefSeq" id="WP_059393619.1">
    <property type="nucleotide sequence ID" value="NZ_CAUZLZ010000006.1"/>
</dbReference>
<dbReference type="Proteomes" id="UP000064514">
    <property type="component" value="Unassembled WGS sequence"/>
</dbReference>
<dbReference type="STRING" id="709323.GCA_001047135_00731"/>
<dbReference type="NCBIfam" id="TIGR01994">
    <property type="entry name" value="SUF_scaf_2"/>
    <property type="match status" value="1"/>
</dbReference>